<dbReference type="InterPro" id="IPR036249">
    <property type="entry name" value="Thioredoxin-like_sf"/>
</dbReference>
<dbReference type="InterPro" id="IPR010987">
    <property type="entry name" value="Glutathione-S-Trfase_C-like"/>
</dbReference>
<dbReference type="PANTHER" id="PTHR11260">
    <property type="entry name" value="GLUTATHIONE S-TRANSFERASE, GST, SUPERFAMILY, GST DOMAIN CONTAINING"/>
    <property type="match status" value="1"/>
</dbReference>
<dbReference type="CDD" id="cd03058">
    <property type="entry name" value="GST_N_Tau"/>
    <property type="match status" value="1"/>
</dbReference>
<dbReference type="InterPro" id="IPR004046">
    <property type="entry name" value="GST_C"/>
</dbReference>
<dbReference type="EMBL" id="CM002924">
    <property type="protein sequence ID" value="KGN56784.1"/>
    <property type="molecule type" value="Genomic_DNA"/>
</dbReference>
<dbReference type="PROSITE" id="PS50404">
    <property type="entry name" value="GST_NTER"/>
    <property type="match status" value="1"/>
</dbReference>
<protein>
    <recommendedName>
        <fullName evidence="1">glutathione transferase</fullName>
        <ecNumber evidence="1">2.5.1.18</ecNumber>
    </recommendedName>
</protein>
<reference evidence="7 8" key="1">
    <citation type="journal article" date="2009" name="Nat. Genet.">
        <title>The genome of the cucumber, Cucumis sativus L.</title>
        <authorList>
            <person name="Huang S."/>
            <person name="Li R."/>
            <person name="Zhang Z."/>
            <person name="Li L."/>
            <person name="Gu X."/>
            <person name="Fan W."/>
            <person name="Lucas W.J."/>
            <person name="Wang X."/>
            <person name="Xie B."/>
            <person name="Ni P."/>
            <person name="Ren Y."/>
            <person name="Zhu H."/>
            <person name="Li J."/>
            <person name="Lin K."/>
            <person name="Jin W."/>
            <person name="Fei Z."/>
            <person name="Li G."/>
            <person name="Staub J."/>
            <person name="Kilian A."/>
            <person name="van der Vossen E.A."/>
            <person name="Wu Y."/>
            <person name="Guo J."/>
            <person name="He J."/>
            <person name="Jia Z."/>
            <person name="Ren Y."/>
            <person name="Tian G."/>
            <person name="Lu Y."/>
            <person name="Ruan J."/>
            <person name="Qian W."/>
            <person name="Wang M."/>
            <person name="Huang Q."/>
            <person name="Li B."/>
            <person name="Xuan Z."/>
            <person name="Cao J."/>
            <person name="Asan"/>
            <person name="Wu Z."/>
            <person name="Zhang J."/>
            <person name="Cai Q."/>
            <person name="Bai Y."/>
            <person name="Zhao B."/>
            <person name="Han Y."/>
            <person name="Li Y."/>
            <person name="Li X."/>
            <person name="Wang S."/>
            <person name="Shi Q."/>
            <person name="Liu S."/>
            <person name="Cho W.K."/>
            <person name="Kim J.Y."/>
            <person name="Xu Y."/>
            <person name="Heller-Uszynska K."/>
            <person name="Miao H."/>
            <person name="Cheng Z."/>
            <person name="Zhang S."/>
            <person name="Wu J."/>
            <person name="Yang Y."/>
            <person name="Kang H."/>
            <person name="Li M."/>
            <person name="Liang H."/>
            <person name="Ren X."/>
            <person name="Shi Z."/>
            <person name="Wen M."/>
            <person name="Jian M."/>
            <person name="Yang H."/>
            <person name="Zhang G."/>
            <person name="Yang Z."/>
            <person name="Chen R."/>
            <person name="Liu S."/>
            <person name="Li J."/>
            <person name="Ma L."/>
            <person name="Liu H."/>
            <person name="Zhou Y."/>
            <person name="Zhao J."/>
            <person name="Fang X."/>
            <person name="Li G."/>
            <person name="Fang L."/>
            <person name="Li Y."/>
            <person name="Liu D."/>
            <person name="Zheng H."/>
            <person name="Zhang Y."/>
            <person name="Qin N."/>
            <person name="Li Z."/>
            <person name="Yang G."/>
            <person name="Yang S."/>
            <person name="Bolund L."/>
            <person name="Kristiansen K."/>
            <person name="Zheng H."/>
            <person name="Li S."/>
            <person name="Zhang X."/>
            <person name="Yang H."/>
            <person name="Wang J."/>
            <person name="Sun R."/>
            <person name="Zhang B."/>
            <person name="Jiang S."/>
            <person name="Wang J."/>
            <person name="Du Y."/>
            <person name="Li S."/>
        </authorList>
    </citation>
    <scope>NUCLEOTIDE SEQUENCE [LARGE SCALE GENOMIC DNA]</scope>
    <source>
        <strain evidence="8">cv. 9930</strain>
    </source>
</reference>
<dbReference type="PROSITE" id="PS50405">
    <property type="entry name" value="GST_CTER"/>
    <property type="match status" value="1"/>
</dbReference>
<organism evidence="7 8">
    <name type="scientific">Cucumis sativus</name>
    <name type="common">Cucumber</name>
    <dbReference type="NCBI Taxonomy" id="3659"/>
    <lineage>
        <taxon>Eukaryota</taxon>
        <taxon>Viridiplantae</taxon>
        <taxon>Streptophyta</taxon>
        <taxon>Embryophyta</taxon>
        <taxon>Tracheophyta</taxon>
        <taxon>Spermatophyta</taxon>
        <taxon>Magnoliopsida</taxon>
        <taxon>eudicotyledons</taxon>
        <taxon>Gunneridae</taxon>
        <taxon>Pentapetalae</taxon>
        <taxon>rosids</taxon>
        <taxon>fabids</taxon>
        <taxon>Cucurbitales</taxon>
        <taxon>Cucurbitaceae</taxon>
        <taxon>Benincaseae</taxon>
        <taxon>Cucumis</taxon>
    </lineage>
</organism>
<proteinExistence type="inferred from homology"/>
<dbReference type="InterPro" id="IPR036282">
    <property type="entry name" value="Glutathione-S-Trfase_C_sf"/>
</dbReference>
<evidence type="ECO:0000259" key="6">
    <source>
        <dbReference type="PROSITE" id="PS50405"/>
    </source>
</evidence>
<evidence type="ECO:0000259" key="5">
    <source>
        <dbReference type="PROSITE" id="PS50404"/>
    </source>
</evidence>
<feature type="domain" description="GST C-terminal" evidence="6">
    <location>
        <begin position="86"/>
        <end position="209"/>
    </location>
</feature>
<gene>
    <name evidence="7" type="ORF">Csa_3G133350</name>
</gene>
<dbReference type="SFLD" id="SFLDG01152">
    <property type="entry name" value="Main.3:_Omega-_and_Tau-like"/>
    <property type="match status" value="1"/>
</dbReference>
<dbReference type="Gene3D" id="3.40.30.10">
    <property type="entry name" value="Glutaredoxin"/>
    <property type="match status" value="1"/>
</dbReference>
<dbReference type="EC" id="2.5.1.18" evidence="1"/>
<dbReference type="AlphaFoldDB" id="A0A0A0L6W3"/>
<evidence type="ECO:0000256" key="4">
    <source>
        <dbReference type="RuleBase" id="RU003494"/>
    </source>
</evidence>
<evidence type="ECO:0000256" key="3">
    <source>
        <dbReference type="ARBA" id="ARBA00047960"/>
    </source>
</evidence>
<dbReference type="InterPro" id="IPR045073">
    <property type="entry name" value="Omega/Tau-like"/>
</dbReference>
<dbReference type="FunFam" id="3.40.30.10:FF:000014">
    <property type="entry name" value="Tau class glutathione S-transferase"/>
    <property type="match status" value="1"/>
</dbReference>
<dbReference type="SUPFAM" id="SSF47616">
    <property type="entry name" value="GST C-terminal domain-like"/>
    <property type="match status" value="1"/>
</dbReference>
<dbReference type="Gene3D" id="1.20.1050.10">
    <property type="match status" value="1"/>
</dbReference>
<name>A0A0A0L6W3_CUCSA</name>
<evidence type="ECO:0000256" key="1">
    <source>
        <dbReference type="ARBA" id="ARBA00012452"/>
    </source>
</evidence>
<dbReference type="Proteomes" id="UP000029981">
    <property type="component" value="Chromosome 3"/>
</dbReference>
<accession>A0A0A0L6W3</accession>
<keyword evidence="2" id="KW-0808">Transferase</keyword>
<dbReference type="GO" id="GO:0005737">
    <property type="term" value="C:cytoplasm"/>
    <property type="evidence" value="ECO:0000318"/>
    <property type="project" value="GO_Central"/>
</dbReference>
<reference evidence="7 8" key="2">
    <citation type="journal article" date="2009" name="PLoS ONE">
        <title>An integrated genetic and cytogenetic map of the cucumber genome.</title>
        <authorList>
            <person name="Ren Y."/>
            <person name="Zhang Z."/>
            <person name="Liu J."/>
            <person name="Staub J.E."/>
            <person name="Han Y."/>
            <person name="Cheng Z."/>
            <person name="Li X."/>
            <person name="Lu J."/>
            <person name="Miao H."/>
            <person name="Kang H."/>
            <person name="Xie B."/>
            <person name="Gu X."/>
            <person name="Wang X."/>
            <person name="Du Y."/>
            <person name="Jin W."/>
            <person name="Huang S."/>
        </authorList>
    </citation>
    <scope>NUCLEOTIDE SEQUENCE [LARGE SCALE GENOMIC DNA]</scope>
    <source>
        <strain evidence="8">cv. 9930</strain>
    </source>
</reference>
<dbReference type="GO" id="GO:0004364">
    <property type="term" value="F:glutathione transferase activity"/>
    <property type="evidence" value="ECO:0000318"/>
    <property type="project" value="GO_Central"/>
</dbReference>
<dbReference type="CDD" id="cd03185">
    <property type="entry name" value="GST_C_Tau"/>
    <property type="match status" value="1"/>
</dbReference>
<keyword evidence="8" id="KW-1185">Reference proteome</keyword>
<reference evidence="7 8" key="4">
    <citation type="journal article" date="2011" name="BMC Genomics">
        <title>RNA-Seq improves annotation of protein-coding genes in the cucumber genome.</title>
        <authorList>
            <person name="Li Z."/>
            <person name="Zhang Z."/>
            <person name="Yan P."/>
            <person name="Huang S."/>
            <person name="Fei Z."/>
            <person name="Lin K."/>
        </authorList>
    </citation>
    <scope>NUCLEOTIDE SEQUENCE [LARGE SCALE GENOMIC DNA]</scope>
    <source>
        <strain evidence="8">cv. 9930</strain>
    </source>
</reference>
<dbReference type="Gramene" id="KGN56784">
    <property type="protein sequence ID" value="KGN56784"/>
    <property type="gene ID" value="Csa_3G133350"/>
</dbReference>
<evidence type="ECO:0000256" key="2">
    <source>
        <dbReference type="ARBA" id="ARBA00022679"/>
    </source>
</evidence>
<dbReference type="Pfam" id="PF00043">
    <property type="entry name" value="GST_C"/>
    <property type="match status" value="1"/>
</dbReference>
<dbReference type="GO" id="GO:0006749">
    <property type="term" value="P:glutathione metabolic process"/>
    <property type="evidence" value="ECO:0000318"/>
    <property type="project" value="GO_Central"/>
</dbReference>
<dbReference type="InterPro" id="IPR045074">
    <property type="entry name" value="GST_C_Tau"/>
</dbReference>
<evidence type="ECO:0000313" key="8">
    <source>
        <dbReference type="Proteomes" id="UP000029981"/>
    </source>
</evidence>
<dbReference type="SUPFAM" id="SSF52833">
    <property type="entry name" value="Thioredoxin-like"/>
    <property type="match status" value="1"/>
</dbReference>
<dbReference type="InterPro" id="IPR040079">
    <property type="entry name" value="Glutathione_S-Trfase"/>
</dbReference>
<dbReference type="SFLD" id="SFLDS00019">
    <property type="entry name" value="Glutathione_Transferase_(cytos"/>
    <property type="match status" value="1"/>
</dbReference>
<dbReference type="SFLD" id="SFLDG00358">
    <property type="entry name" value="Main_(cytGST)"/>
    <property type="match status" value="1"/>
</dbReference>
<sequence>MEEVKLHGMWASPFVYRVKWGLELKGIPYEYVEEDIANKTSLLLHYNPIHKKVPVLVHGGKPVCESIIILEYIDEIWPQYPLFPVHPFDRAATRFWIKYADNKLFGSRLLFGSSSSEEEEKAKAEGLEFLRTIEEQCLGDKKFFAGEEIGALDLAFGGIAHWLPVLEQITGTKLLNADQFPRLYAWTQNFKESAVIRDNLPDAQKLAALYNALRHKQLRSAAE</sequence>
<reference evidence="7 8" key="3">
    <citation type="journal article" date="2010" name="BMC Genomics">
        <title>Transcriptome sequencing and comparative analysis of cucumber flowers with different sex types.</title>
        <authorList>
            <person name="Guo S."/>
            <person name="Zheng Y."/>
            <person name="Joung J.G."/>
            <person name="Liu S."/>
            <person name="Zhang Z."/>
            <person name="Crasta O.R."/>
            <person name="Sobral B.W."/>
            <person name="Xu Y."/>
            <person name="Huang S."/>
            <person name="Fei Z."/>
        </authorList>
    </citation>
    <scope>NUCLEOTIDE SEQUENCE [LARGE SCALE GENOMIC DNA]</scope>
    <source>
        <strain evidence="8">cv. 9930</strain>
    </source>
</reference>
<dbReference type="OMA" id="SKHGREM"/>
<comment type="similarity">
    <text evidence="4">Belongs to the GST superfamily.</text>
</comment>
<dbReference type="InterPro" id="IPR004045">
    <property type="entry name" value="Glutathione_S-Trfase_N"/>
</dbReference>
<comment type="catalytic activity">
    <reaction evidence="3">
        <text>RX + glutathione = an S-substituted glutathione + a halide anion + H(+)</text>
        <dbReference type="Rhea" id="RHEA:16437"/>
        <dbReference type="ChEBI" id="CHEBI:15378"/>
        <dbReference type="ChEBI" id="CHEBI:16042"/>
        <dbReference type="ChEBI" id="CHEBI:17792"/>
        <dbReference type="ChEBI" id="CHEBI:57925"/>
        <dbReference type="ChEBI" id="CHEBI:90779"/>
        <dbReference type="EC" id="2.5.1.18"/>
    </reaction>
</comment>
<dbReference type="PANTHER" id="PTHR11260:SF773">
    <property type="entry name" value="GLUTATHIONE S-TRANSFERASE U26"/>
    <property type="match status" value="1"/>
</dbReference>
<dbReference type="STRING" id="3659.A0A0A0L6W3"/>
<feature type="domain" description="GST N-terminal" evidence="5">
    <location>
        <begin position="2"/>
        <end position="81"/>
    </location>
</feature>
<evidence type="ECO:0000313" key="7">
    <source>
        <dbReference type="EMBL" id="KGN56784.1"/>
    </source>
</evidence>
<dbReference type="Pfam" id="PF02798">
    <property type="entry name" value="GST_N"/>
    <property type="match status" value="1"/>
</dbReference>